<dbReference type="Gene3D" id="1.10.196.30">
    <property type="match status" value="1"/>
</dbReference>
<dbReference type="Proteomes" id="UP000254601">
    <property type="component" value="Unassembled WGS sequence"/>
</dbReference>
<dbReference type="EMBL" id="UHIC01000001">
    <property type="protein sequence ID" value="SUO95043.1"/>
    <property type="molecule type" value="Genomic_DNA"/>
</dbReference>
<dbReference type="OrthoDB" id="5800435at2"/>
<gene>
    <name evidence="2" type="ORF">NCTC13337_01068</name>
</gene>
<dbReference type="AlphaFoldDB" id="A0A380MSZ9"/>
<dbReference type="InterPro" id="IPR013442">
    <property type="entry name" value="SSO1393-like"/>
</dbReference>
<proteinExistence type="predicted"/>
<dbReference type="Gene3D" id="3.40.50.10770">
    <property type="entry name" value="Hypothetical protein VC1899 like domain (Restriction endonuclease-like)"/>
    <property type="match status" value="1"/>
</dbReference>
<dbReference type="NCBIfam" id="TIGR02619">
    <property type="entry name" value="putative CRISPR-associated protein, APE2256 family"/>
    <property type="match status" value="1"/>
</dbReference>
<name>A0A380MSZ9_9GAMM</name>
<accession>A0A380MSZ9</accession>
<organism evidence="2 3">
    <name type="scientific">Suttonella ornithocola</name>
    <dbReference type="NCBI Taxonomy" id="279832"/>
    <lineage>
        <taxon>Bacteria</taxon>
        <taxon>Pseudomonadati</taxon>
        <taxon>Pseudomonadota</taxon>
        <taxon>Gammaproteobacteria</taxon>
        <taxon>Cardiobacteriales</taxon>
        <taxon>Cardiobacteriaceae</taxon>
        <taxon>Suttonella</taxon>
    </lineage>
</organism>
<reference evidence="2 3" key="1">
    <citation type="submission" date="2018-06" db="EMBL/GenBank/DDBJ databases">
        <authorList>
            <consortium name="Pathogen Informatics"/>
            <person name="Doyle S."/>
        </authorList>
    </citation>
    <scope>NUCLEOTIDE SEQUENCE [LARGE SCALE GENOMIC DNA]</scope>
    <source>
        <strain evidence="2 3">NCTC13337</strain>
    </source>
</reference>
<evidence type="ECO:0000313" key="2">
    <source>
        <dbReference type="EMBL" id="SUO95043.1"/>
    </source>
</evidence>
<protein>
    <submittedName>
        <fullName evidence="2">Uncharacterized protein conserved in archaea</fullName>
    </submittedName>
</protein>
<sequence length="376" mass="42886">MARLILTTCGTSLLTNSINDNQLSDILSIYANTKENEISSDDLQKLQKHIEQRKQKILSGLPKTDIKKMSAELNSLLTWQNSNPKLDHIPDIHILLATDTFLSNATANIIKAFLENQKETVILLDDNKDLKTSSLLAFRTALSELSRKLIEIITAYKAEGYEIHFNLTGGFKSLNGFLQAVGTLYADKVFYLFEGAQELLYIPKLPIELHAKEAVEKNLTAIRRLEQKLSITKEQQQQIPELFLFDIGDENVGLSEWGELIWNQYKNEIYLSLRDSISEKIIFADSFEPSVKGLSSQLIQDVNKKVTMLAAYTESDCKNNLKSLDVKPLQGTDYKERNLWECDLDGNHRIFMTKQENNRFRLEKVGDALHSTRKKV</sequence>
<keyword evidence="3" id="KW-1185">Reference proteome</keyword>
<evidence type="ECO:0000259" key="1">
    <source>
        <dbReference type="Pfam" id="PF09651"/>
    </source>
</evidence>
<dbReference type="RefSeq" id="WP_115305957.1">
    <property type="nucleotide sequence ID" value="NZ_UHIC01000001.1"/>
</dbReference>
<dbReference type="Pfam" id="PF09651">
    <property type="entry name" value="Cas_APE2256"/>
    <property type="match status" value="1"/>
</dbReference>
<evidence type="ECO:0000313" key="3">
    <source>
        <dbReference type="Proteomes" id="UP000254601"/>
    </source>
</evidence>
<feature type="domain" description="CRISPR system ring nuclease SSO1393-like" evidence="1">
    <location>
        <begin position="67"/>
        <end position="205"/>
    </location>
</feature>